<keyword evidence="2" id="KW-0378">Hydrolase</keyword>
<feature type="transmembrane region" description="Helical" evidence="1">
    <location>
        <begin position="250"/>
        <end position="271"/>
    </location>
</feature>
<protein>
    <submittedName>
        <fullName evidence="2">PrsW family intramembrane metalloprotease</fullName>
    </submittedName>
</protein>
<evidence type="ECO:0000313" key="2">
    <source>
        <dbReference type="EMBL" id="MDA0184734.1"/>
    </source>
</evidence>
<dbReference type="PANTHER" id="PTHR36844:SF1">
    <property type="entry name" value="PROTEASE PRSW"/>
    <property type="match status" value="1"/>
</dbReference>
<gene>
    <name evidence="2" type="ORF">OJ997_30810</name>
</gene>
<keyword evidence="3" id="KW-1185">Reference proteome</keyword>
<keyword evidence="1" id="KW-0812">Transmembrane</keyword>
<dbReference type="Proteomes" id="UP001147653">
    <property type="component" value="Unassembled WGS sequence"/>
</dbReference>
<feature type="transmembrane region" description="Helical" evidence="1">
    <location>
        <begin position="63"/>
        <end position="82"/>
    </location>
</feature>
<feature type="transmembrane region" description="Helical" evidence="1">
    <location>
        <begin position="94"/>
        <end position="113"/>
    </location>
</feature>
<accession>A0A9X3NG65</accession>
<keyword evidence="1" id="KW-0472">Membrane</keyword>
<name>A0A9X3NG65_9ACTN</name>
<proteinExistence type="predicted"/>
<dbReference type="InterPro" id="IPR026898">
    <property type="entry name" value="PrsW"/>
</dbReference>
<dbReference type="GO" id="GO:0008237">
    <property type="term" value="F:metallopeptidase activity"/>
    <property type="evidence" value="ECO:0007669"/>
    <property type="project" value="UniProtKB-KW"/>
</dbReference>
<dbReference type="RefSeq" id="WP_270029188.1">
    <property type="nucleotide sequence ID" value="NZ_JAPDDP010000085.1"/>
</dbReference>
<keyword evidence="1" id="KW-1133">Transmembrane helix</keyword>
<dbReference type="PANTHER" id="PTHR36844">
    <property type="entry name" value="PROTEASE PRSW"/>
    <property type="match status" value="1"/>
</dbReference>
<reference evidence="2" key="1">
    <citation type="submission" date="2022-10" db="EMBL/GenBank/DDBJ databases">
        <title>The WGS of Solirubrobacter phytolaccae KCTC 29190.</title>
        <authorList>
            <person name="Jiang Z."/>
        </authorList>
    </citation>
    <scope>NUCLEOTIDE SEQUENCE</scope>
    <source>
        <strain evidence="2">KCTC 29190</strain>
    </source>
</reference>
<comment type="caution">
    <text evidence="2">The sequence shown here is derived from an EMBL/GenBank/DDBJ whole genome shotgun (WGS) entry which is preliminary data.</text>
</comment>
<feature type="transmembrane region" description="Helical" evidence="1">
    <location>
        <begin position="125"/>
        <end position="145"/>
    </location>
</feature>
<dbReference type="EMBL" id="JAPDDP010000085">
    <property type="protein sequence ID" value="MDA0184734.1"/>
    <property type="molecule type" value="Genomic_DNA"/>
</dbReference>
<evidence type="ECO:0000256" key="1">
    <source>
        <dbReference type="SAM" id="Phobius"/>
    </source>
</evidence>
<organism evidence="2 3">
    <name type="scientific">Solirubrobacter phytolaccae</name>
    <dbReference type="NCBI Taxonomy" id="1404360"/>
    <lineage>
        <taxon>Bacteria</taxon>
        <taxon>Bacillati</taxon>
        <taxon>Actinomycetota</taxon>
        <taxon>Thermoleophilia</taxon>
        <taxon>Solirubrobacterales</taxon>
        <taxon>Solirubrobacteraceae</taxon>
        <taxon>Solirubrobacter</taxon>
    </lineage>
</organism>
<sequence>MPGWRGVFVCGLLLWLASIAALVLTDDDILLPSVVLLGSFLTPVTVIFWFVERGGVTALTPRRLLAGFFVAGVLGLLVAAVLETWLLPDRLLPNVWIGLIEELLKGLGVWVLARGLREYTVRDGVLLGTTVGLGFGAFEAAGYTLAWGMDASGQFDLSDMLAEEVMRIAVAPFCHGVWTGLLGGVLFACRGRLTWKVLWAYLAASSLHALWDGSSTAGIVVTVLASGTETQRTDLSNGDLPMPSTLEPQWLYGGVQWAVMIAVALLGLILLRERWLGANDAAEPEMAR</sequence>
<evidence type="ECO:0000313" key="3">
    <source>
        <dbReference type="Proteomes" id="UP001147653"/>
    </source>
</evidence>
<keyword evidence="2" id="KW-0482">Metalloprotease</keyword>
<keyword evidence="2" id="KW-0645">Protease</keyword>
<dbReference type="AlphaFoldDB" id="A0A9X3NG65"/>
<feature type="transmembrane region" description="Helical" evidence="1">
    <location>
        <begin position="165"/>
        <end position="187"/>
    </location>
</feature>
<dbReference type="Pfam" id="PF13367">
    <property type="entry name" value="PrsW-protease"/>
    <property type="match status" value="1"/>
</dbReference>
<feature type="transmembrane region" description="Helical" evidence="1">
    <location>
        <begin position="31"/>
        <end position="51"/>
    </location>
</feature>
<feature type="transmembrane region" description="Helical" evidence="1">
    <location>
        <begin position="199"/>
        <end position="225"/>
    </location>
</feature>